<dbReference type="OrthoDB" id="9802114at2"/>
<gene>
    <name evidence="5" type="ORF">SAMN04488506_0361</name>
</gene>
<feature type="domain" description="ACT" evidence="4">
    <location>
        <begin position="144"/>
        <end position="220"/>
    </location>
</feature>
<dbReference type="SMART" id="SM00116">
    <property type="entry name" value="CBS"/>
    <property type="match status" value="2"/>
</dbReference>
<dbReference type="SUPFAM" id="SSF54631">
    <property type="entry name" value="CBS-domain pair"/>
    <property type="match status" value="1"/>
</dbReference>
<feature type="domain" description="CBS" evidence="3">
    <location>
        <begin position="81"/>
        <end position="141"/>
    </location>
</feature>
<keyword evidence="1 2" id="KW-0129">CBS domain</keyword>
<dbReference type="PROSITE" id="PS51371">
    <property type="entry name" value="CBS"/>
    <property type="match status" value="2"/>
</dbReference>
<dbReference type="InterPro" id="IPR045865">
    <property type="entry name" value="ACT-like_dom_sf"/>
</dbReference>
<keyword evidence="6" id="KW-1185">Reference proteome</keyword>
<organism evidence="5 6">
    <name type="scientific">Desemzia incerta</name>
    <dbReference type="NCBI Taxonomy" id="82801"/>
    <lineage>
        <taxon>Bacteria</taxon>
        <taxon>Bacillati</taxon>
        <taxon>Bacillota</taxon>
        <taxon>Bacilli</taxon>
        <taxon>Lactobacillales</taxon>
        <taxon>Carnobacteriaceae</taxon>
        <taxon>Desemzia</taxon>
    </lineage>
</organism>
<proteinExistence type="predicted"/>
<dbReference type="Gene3D" id="3.10.580.10">
    <property type="entry name" value="CBS-domain"/>
    <property type="match status" value="1"/>
</dbReference>
<dbReference type="Pfam" id="PF01842">
    <property type="entry name" value="ACT"/>
    <property type="match status" value="1"/>
</dbReference>
<dbReference type="CDD" id="cd04584">
    <property type="entry name" value="CBS_pair_AcuB_like"/>
    <property type="match status" value="1"/>
</dbReference>
<dbReference type="EMBL" id="FOXW01000001">
    <property type="protein sequence ID" value="SFQ02537.1"/>
    <property type="molecule type" value="Genomic_DNA"/>
</dbReference>
<evidence type="ECO:0000259" key="3">
    <source>
        <dbReference type="PROSITE" id="PS51371"/>
    </source>
</evidence>
<dbReference type="Gene3D" id="3.30.70.260">
    <property type="match status" value="1"/>
</dbReference>
<feature type="domain" description="CBS" evidence="3">
    <location>
        <begin position="7"/>
        <end position="62"/>
    </location>
</feature>
<reference evidence="5 6" key="1">
    <citation type="submission" date="2016-10" db="EMBL/GenBank/DDBJ databases">
        <authorList>
            <person name="de Groot N.N."/>
        </authorList>
    </citation>
    <scope>NUCLEOTIDE SEQUENCE [LARGE SCALE GENOMIC DNA]</scope>
    <source>
        <strain evidence="5 6">DSM 20581</strain>
    </source>
</reference>
<dbReference type="InterPro" id="IPR051257">
    <property type="entry name" value="Diverse_CBS-Domain"/>
</dbReference>
<dbReference type="PROSITE" id="PS51671">
    <property type="entry name" value="ACT"/>
    <property type="match status" value="1"/>
</dbReference>
<dbReference type="PANTHER" id="PTHR43080:SF2">
    <property type="entry name" value="CBS DOMAIN-CONTAINING PROTEIN"/>
    <property type="match status" value="1"/>
</dbReference>
<evidence type="ECO:0000256" key="2">
    <source>
        <dbReference type="PROSITE-ProRule" id="PRU00703"/>
    </source>
</evidence>
<evidence type="ECO:0000313" key="5">
    <source>
        <dbReference type="EMBL" id="SFQ02537.1"/>
    </source>
</evidence>
<dbReference type="RefSeq" id="WP_092479432.1">
    <property type="nucleotide sequence ID" value="NZ_FOXW01000001.1"/>
</dbReference>
<evidence type="ECO:0000313" key="6">
    <source>
        <dbReference type="Proteomes" id="UP000199136"/>
    </source>
</evidence>
<dbReference type="SUPFAM" id="SSF55021">
    <property type="entry name" value="ACT-like"/>
    <property type="match status" value="1"/>
</dbReference>
<dbReference type="STRING" id="82801.SAMN04488506_0361"/>
<protein>
    <submittedName>
        <fullName evidence="5">Acetoin utilization protein AcuB</fullName>
    </submittedName>
</protein>
<dbReference type="Pfam" id="PF00571">
    <property type="entry name" value="CBS"/>
    <property type="match status" value="2"/>
</dbReference>
<dbReference type="AlphaFoldDB" id="A0A1I5V5B0"/>
<dbReference type="PANTHER" id="PTHR43080">
    <property type="entry name" value="CBS DOMAIN-CONTAINING PROTEIN CBSX3, MITOCHONDRIAL"/>
    <property type="match status" value="1"/>
</dbReference>
<evidence type="ECO:0000256" key="1">
    <source>
        <dbReference type="ARBA" id="ARBA00023122"/>
    </source>
</evidence>
<sequence>MLVKDYMTADVVSVNEETKVLEALDLMKEHDFHRLPVVRNERMVGLVTEEIISDNSPSTATSLSIHELNYLLTKTTVGDIMNKEVPAIGPDDLLEEAATRMRDSKVTVLPVIENEDQVVGIITDKDIFRAFIDLLGYNNKGSRIVIDIPEDYPGILEDITNILAEANVSINQIAVYRKESFTQIVIQMDSDKTTDIKEILTTSGYTVSSAIYKEGYLKEE</sequence>
<name>A0A1I5V5B0_9LACT</name>
<dbReference type="InterPro" id="IPR046342">
    <property type="entry name" value="CBS_dom_sf"/>
</dbReference>
<dbReference type="Proteomes" id="UP000199136">
    <property type="component" value="Unassembled WGS sequence"/>
</dbReference>
<dbReference type="InterPro" id="IPR002912">
    <property type="entry name" value="ACT_dom"/>
</dbReference>
<evidence type="ECO:0000259" key="4">
    <source>
        <dbReference type="PROSITE" id="PS51671"/>
    </source>
</evidence>
<accession>A0A1I5V5B0</accession>
<dbReference type="InterPro" id="IPR000644">
    <property type="entry name" value="CBS_dom"/>
</dbReference>